<keyword evidence="2" id="KW-1185">Reference proteome</keyword>
<evidence type="ECO:0000313" key="2">
    <source>
        <dbReference type="Proteomes" id="UP001143910"/>
    </source>
</evidence>
<dbReference type="EMBL" id="JANJQO010000098">
    <property type="protein sequence ID" value="KAJ2982016.1"/>
    <property type="molecule type" value="Genomic_DNA"/>
</dbReference>
<evidence type="ECO:0000313" key="1">
    <source>
        <dbReference type="EMBL" id="KAJ2982016.1"/>
    </source>
</evidence>
<proteinExistence type="predicted"/>
<name>A0ACC1NU55_9HYPO</name>
<dbReference type="Proteomes" id="UP001143910">
    <property type="component" value="Unassembled WGS sequence"/>
</dbReference>
<sequence>MGKDEWRYKYCDKTYSCSGGTAAPAKHLTDPLRMAMFSQKVPHEQPKFRSIRTIIEQARVTAEEGVRHAVVSTINTETPSTPTNSKCSYVISDIDTWLPNTHQTVKKWVLRQYEDQKEKAKQRIQSAKSRIHISCDLWTPPTSLAILDVVAHYVTEDCKLEHHALALKDIDSVHDGLHLAAATMDVIDD</sequence>
<organism evidence="1 2">
    <name type="scientific">Zarea fungicola</name>
    <dbReference type="NCBI Taxonomy" id="93591"/>
    <lineage>
        <taxon>Eukaryota</taxon>
        <taxon>Fungi</taxon>
        <taxon>Dikarya</taxon>
        <taxon>Ascomycota</taxon>
        <taxon>Pezizomycotina</taxon>
        <taxon>Sordariomycetes</taxon>
        <taxon>Hypocreomycetidae</taxon>
        <taxon>Hypocreales</taxon>
        <taxon>Cordycipitaceae</taxon>
        <taxon>Zarea</taxon>
    </lineage>
</organism>
<protein>
    <submittedName>
        <fullName evidence="1">Uncharacterized protein</fullName>
    </submittedName>
</protein>
<comment type="caution">
    <text evidence="1">The sequence shown here is derived from an EMBL/GenBank/DDBJ whole genome shotgun (WGS) entry which is preliminary data.</text>
</comment>
<gene>
    <name evidence="1" type="ORF">NQ176_g1663</name>
</gene>
<reference evidence="1" key="1">
    <citation type="submission" date="2022-08" db="EMBL/GenBank/DDBJ databases">
        <title>Genome Sequence of Lecanicillium fungicola.</title>
        <authorList>
            <person name="Buettner E."/>
        </authorList>
    </citation>
    <scope>NUCLEOTIDE SEQUENCE</scope>
    <source>
        <strain evidence="1">Babe33</strain>
    </source>
</reference>
<accession>A0ACC1NU55</accession>